<proteinExistence type="predicted"/>
<accession>A0ABX3H9R0</accession>
<evidence type="ECO:0000313" key="2">
    <source>
        <dbReference type="Proteomes" id="UP000187412"/>
    </source>
</evidence>
<dbReference type="Proteomes" id="UP000187412">
    <property type="component" value="Unassembled WGS sequence"/>
</dbReference>
<keyword evidence="2" id="KW-1185">Reference proteome</keyword>
<protein>
    <submittedName>
        <fullName evidence="1">Uncharacterized protein</fullName>
    </submittedName>
</protein>
<dbReference type="EMBL" id="MPTB01000021">
    <property type="protein sequence ID" value="OMD46229.1"/>
    <property type="molecule type" value="Genomic_DNA"/>
</dbReference>
<gene>
    <name evidence="1" type="ORF">BSK56_17020</name>
</gene>
<comment type="caution">
    <text evidence="1">The sequence shown here is derived from an EMBL/GenBank/DDBJ whole genome shotgun (WGS) entry which is preliminary data.</text>
</comment>
<dbReference type="RefSeq" id="WP_076111746.1">
    <property type="nucleotide sequence ID" value="NZ_MPTB01000021.1"/>
</dbReference>
<sequence length="62" mass="7115">MRKKTAKNNITLPDRLNHLEPNEYPLKEAYAYEKIIKSLREFGLNESGWTNATPSAVLRPVS</sequence>
<reference evidence="1 2" key="1">
    <citation type="submission" date="2016-10" db="EMBL/GenBank/DDBJ databases">
        <title>Paenibacillus species isolates.</title>
        <authorList>
            <person name="Beno S.M."/>
        </authorList>
    </citation>
    <scope>NUCLEOTIDE SEQUENCE [LARGE SCALE GENOMIC DNA]</scope>
    <source>
        <strain evidence="1 2">FSL H7-0744</strain>
    </source>
</reference>
<organism evidence="1 2">
    <name type="scientific">Paenibacillus borealis</name>
    <dbReference type="NCBI Taxonomy" id="160799"/>
    <lineage>
        <taxon>Bacteria</taxon>
        <taxon>Bacillati</taxon>
        <taxon>Bacillota</taxon>
        <taxon>Bacilli</taxon>
        <taxon>Bacillales</taxon>
        <taxon>Paenibacillaceae</taxon>
        <taxon>Paenibacillus</taxon>
    </lineage>
</organism>
<evidence type="ECO:0000313" key="1">
    <source>
        <dbReference type="EMBL" id="OMD46229.1"/>
    </source>
</evidence>
<name>A0ABX3H9R0_PAEBO</name>